<accession>X1T0R5</accession>
<keyword evidence="1" id="KW-0285">Flavoprotein</keyword>
<dbReference type="PANTHER" id="PTHR43656">
    <property type="entry name" value="BINDING OXIDOREDUCTASE, PUTATIVE (AFU_ORTHOLOGUE AFUA_2G08260)-RELATED"/>
    <property type="match status" value="1"/>
</dbReference>
<gene>
    <name evidence="5" type="ORF">S12H4_29627</name>
</gene>
<comment type="caution">
    <text evidence="5">The sequence shown here is derived from an EMBL/GenBank/DDBJ whole genome shotgun (WGS) entry which is preliminary data.</text>
</comment>
<reference evidence="5" key="1">
    <citation type="journal article" date="2014" name="Front. Microbiol.">
        <title>High frequency of phylogenetically diverse reductive dehalogenase-homologous genes in deep subseafloor sedimentary metagenomes.</title>
        <authorList>
            <person name="Kawai M."/>
            <person name="Futagami T."/>
            <person name="Toyoda A."/>
            <person name="Takaki Y."/>
            <person name="Nishi S."/>
            <person name="Hori S."/>
            <person name="Arai W."/>
            <person name="Tsubouchi T."/>
            <person name="Morono Y."/>
            <person name="Uchiyama I."/>
            <person name="Ito T."/>
            <person name="Fujiyama A."/>
            <person name="Inagaki F."/>
            <person name="Takami H."/>
        </authorList>
    </citation>
    <scope>NUCLEOTIDE SEQUENCE</scope>
    <source>
        <strain evidence="5">Expedition CK06-06</strain>
    </source>
</reference>
<feature type="domain" description="NADH:flavin oxidoreductase/NADH oxidase N-terminal" evidence="4">
    <location>
        <begin position="4"/>
        <end position="113"/>
    </location>
</feature>
<dbReference type="GO" id="GO:0016491">
    <property type="term" value="F:oxidoreductase activity"/>
    <property type="evidence" value="ECO:0007669"/>
    <property type="project" value="UniProtKB-KW"/>
</dbReference>
<feature type="non-terminal residue" evidence="5">
    <location>
        <position position="133"/>
    </location>
</feature>
<keyword evidence="2" id="KW-0560">Oxidoreductase</keyword>
<dbReference type="InterPro" id="IPR013785">
    <property type="entry name" value="Aldolase_TIM"/>
</dbReference>
<dbReference type="InterPro" id="IPR001155">
    <property type="entry name" value="OxRdtase_FMN_N"/>
</dbReference>
<dbReference type="Pfam" id="PF00724">
    <property type="entry name" value="Oxidored_FMN"/>
    <property type="match status" value="1"/>
</dbReference>
<feature type="region of interest" description="Disordered" evidence="3">
    <location>
        <begin position="110"/>
        <end position="133"/>
    </location>
</feature>
<organism evidence="5">
    <name type="scientific">marine sediment metagenome</name>
    <dbReference type="NCBI Taxonomy" id="412755"/>
    <lineage>
        <taxon>unclassified sequences</taxon>
        <taxon>metagenomes</taxon>
        <taxon>ecological metagenomes</taxon>
    </lineage>
</organism>
<dbReference type="EMBL" id="BARW01017107">
    <property type="protein sequence ID" value="GAI98912.1"/>
    <property type="molecule type" value="Genomic_DNA"/>
</dbReference>
<dbReference type="InterPro" id="IPR051799">
    <property type="entry name" value="NADH_flavin_oxidoreductase"/>
</dbReference>
<evidence type="ECO:0000313" key="5">
    <source>
        <dbReference type="EMBL" id="GAI98912.1"/>
    </source>
</evidence>
<sequence>MSILFEPMNLGNLQIKNRFVRSATYEGMAAETGEVTDGIIKRSQQLAKGDVGLIIPGYLYVHPLGRAYRHQTGIHNNDMIPGLKKVVEAVHQQGGKIVFQLAHAGRQTTKGVIGQTPIGPSAKGRDPVNFVKP</sequence>
<name>X1T0R5_9ZZZZ</name>
<dbReference type="PANTHER" id="PTHR43656:SF2">
    <property type="entry name" value="BINDING OXIDOREDUCTASE, PUTATIVE (AFU_ORTHOLOGUE AFUA_2G08260)-RELATED"/>
    <property type="match status" value="1"/>
</dbReference>
<evidence type="ECO:0000256" key="1">
    <source>
        <dbReference type="ARBA" id="ARBA00022630"/>
    </source>
</evidence>
<evidence type="ECO:0000256" key="3">
    <source>
        <dbReference type="SAM" id="MobiDB-lite"/>
    </source>
</evidence>
<dbReference type="GO" id="GO:0010181">
    <property type="term" value="F:FMN binding"/>
    <property type="evidence" value="ECO:0007669"/>
    <property type="project" value="InterPro"/>
</dbReference>
<dbReference type="Gene3D" id="3.20.20.70">
    <property type="entry name" value="Aldolase class I"/>
    <property type="match status" value="1"/>
</dbReference>
<protein>
    <recommendedName>
        <fullName evidence="4">NADH:flavin oxidoreductase/NADH oxidase N-terminal domain-containing protein</fullName>
    </recommendedName>
</protein>
<proteinExistence type="predicted"/>
<evidence type="ECO:0000259" key="4">
    <source>
        <dbReference type="Pfam" id="PF00724"/>
    </source>
</evidence>
<dbReference type="AlphaFoldDB" id="X1T0R5"/>
<evidence type="ECO:0000256" key="2">
    <source>
        <dbReference type="ARBA" id="ARBA00023002"/>
    </source>
</evidence>
<dbReference type="SUPFAM" id="SSF51395">
    <property type="entry name" value="FMN-linked oxidoreductases"/>
    <property type="match status" value="1"/>
</dbReference>